<organism evidence="1 2">
    <name type="scientific">Vreelandella aquamarina</name>
    <dbReference type="NCBI Taxonomy" id="77097"/>
    <lineage>
        <taxon>Bacteria</taxon>
        <taxon>Pseudomonadati</taxon>
        <taxon>Pseudomonadota</taxon>
        <taxon>Gammaproteobacteria</taxon>
        <taxon>Oceanospirillales</taxon>
        <taxon>Halomonadaceae</taxon>
        <taxon>Vreelandella</taxon>
    </lineage>
</organism>
<dbReference type="Proteomes" id="UP000463949">
    <property type="component" value="Chromosome"/>
</dbReference>
<gene>
    <name evidence="1" type="ORF">CTT34_01520</name>
</gene>
<proteinExistence type="predicted"/>
<reference evidence="1 2" key="1">
    <citation type="submission" date="2017-10" db="EMBL/GenBank/DDBJ databases">
        <title>Coral associated bacteria.</title>
        <authorList>
            <person name="Wang X."/>
        </authorList>
    </citation>
    <scope>NUCLEOTIDE SEQUENCE [LARGE SCALE GENOMIC DNA]</scope>
    <source>
        <strain evidence="1 2">SCSIO 43005</strain>
    </source>
</reference>
<sequence length="86" mass="9892">MQLTPTHIEILKRAVPLKQTEIDVSQMDATFEEVIKCCEELEQESMLDFEDPRTQLGTNRELPSFKDANQKIWITIYPAGLRAIGK</sequence>
<evidence type="ECO:0000313" key="2">
    <source>
        <dbReference type="Proteomes" id="UP000463949"/>
    </source>
</evidence>
<dbReference type="AlphaFoldDB" id="A0A857GIT1"/>
<evidence type="ECO:0000313" key="1">
    <source>
        <dbReference type="EMBL" id="QHD48467.1"/>
    </source>
</evidence>
<dbReference type="KEGG" id="hmd:CTT34_01520"/>
<name>A0A857GIT1_9GAMM</name>
<dbReference type="RefSeq" id="WP_159340747.1">
    <property type="nucleotide sequence ID" value="NZ_CP024621.1"/>
</dbReference>
<protein>
    <submittedName>
        <fullName evidence="1">Uncharacterized protein</fullName>
    </submittedName>
</protein>
<accession>A0A857GIT1</accession>
<dbReference type="EMBL" id="CP024621">
    <property type="protein sequence ID" value="QHD48467.1"/>
    <property type="molecule type" value="Genomic_DNA"/>
</dbReference>